<sequence>MSSRTFSSSLKRSAFEARIAAAPQTTKKLKNLAGVGNVSAHGAALSRLGNDISTATEPSNAPSRLAESRRKLAIPSLSSMQRSLSAVTNAESDIDTKLAHARRVMHNHFCSYPSATGVYLELQEAKRTIAEHKHVTLGVRKALGESTERESKLKLELEDNEQNEIEVAVHKALEASTERETKLKLEREDSKRSVDEAKALMIKTEKEKKQIKDDKERLGAENEEMKKRLEESTKIDSTLRFENVELKKRLAGSTKENCKSASLLKETKRAVTKERRKMKLSYRRALCQHAMAGGKQATPEHSSHKEADAGTEGSHDGSVEDGDEQDSGQQGPEQEGALSNDLTDGEESEGTSSKSDAPFDDDTDPENDQSDDTDGQSSQDDPSSDERDEANDLHEGSDSSGNDNEEIDDGRPSGKEVSDSSHLIAPGPGVSLAAGMPQQPVAGAEFGSFIPPPQLGTFNITPQPRVLFGGSSVQAGGFGSYSLPHDQHLSNSQPSGAGYGVGENAPASRAVCGTSQDEKSDGDDMKDSDMADALDTSAAIDPERQHRLDRAFDELLASAPSRATSPQDLQSSFGLACRRSSSHSGPSSFGNNAPPTGPKAHRNAGSALQSADGSFPRDEQQSMGPNLRNRGPRGGRPEAANNQQPPTGPKAGVASRFLRFDGNGSISKSGSDGRRGGLRSQSQHLPPPPRNDASGIRIRGAAQNSGGAPVGGAADDPYAQARADEAARRLAAESGRRSARPGPR</sequence>
<evidence type="ECO:0000313" key="1">
    <source>
        <dbReference type="EMBL" id="KAK3705229.1"/>
    </source>
</evidence>
<proteinExistence type="predicted"/>
<organism evidence="1 2">
    <name type="scientific">Vermiconidia calcicola</name>
    <dbReference type="NCBI Taxonomy" id="1690605"/>
    <lineage>
        <taxon>Eukaryota</taxon>
        <taxon>Fungi</taxon>
        <taxon>Dikarya</taxon>
        <taxon>Ascomycota</taxon>
        <taxon>Pezizomycotina</taxon>
        <taxon>Dothideomycetes</taxon>
        <taxon>Dothideomycetidae</taxon>
        <taxon>Mycosphaerellales</taxon>
        <taxon>Extremaceae</taxon>
        <taxon>Vermiconidia</taxon>
    </lineage>
</organism>
<reference evidence="1" key="1">
    <citation type="submission" date="2023-07" db="EMBL/GenBank/DDBJ databases">
        <title>Black Yeasts Isolated from many extreme environments.</title>
        <authorList>
            <person name="Coleine C."/>
            <person name="Stajich J.E."/>
            <person name="Selbmann L."/>
        </authorList>
    </citation>
    <scope>NUCLEOTIDE SEQUENCE</scope>
    <source>
        <strain evidence="1">CCFEE 5714</strain>
    </source>
</reference>
<accession>A0ACC3MXY2</accession>
<protein>
    <submittedName>
        <fullName evidence="1">Uncharacterized protein</fullName>
    </submittedName>
</protein>
<evidence type="ECO:0000313" key="2">
    <source>
        <dbReference type="Proteomes" id="UP001281147"/>
    </source>
</evidence>
<keyword evidence="2" id="KW-1185">Reference proteome</keyword>
<gene>
    <name evidence="1" type="ORF">LTR37_013390</name>
</gene>
<dbReference type="Proteomes" id="UP001281147">
    <property type="component" value="Unassembled WGS sequence"/>
</dbReference>
<comment type="caution">
    <text evidence="1">The sequence shown here is derived from an EMBL/GenBank/DDBJ whole genome shotgun (WGS) entry which is preliminary data.</text>
</comment>
<name>A0ACC3MXY2_9PEZI</name>
<dbReference type="EMBL" id="JAUTXU010000131">
    <property type="protein sequence ID" value="KAK3705229.1"/>
    <property type="molecule type" value="Genomic_DNA"/>
</dbReference>